<dbReference type="EMBL" id="UINC01000066">
    <property type="protein sequence ID" value="SUZ48398.1"/>
    <property type="molecule type" value="Genomic_DNA"/>
</dbReference>
<dbReference type="PANTHER" id="PTHR11820">
    <property type="entry name" value="ACYLPYRUVASE"/>
    <property type="match status" value="1"/>
</dbReference>
<dbReference type="PANTHER" id="PTHR11820:SF90">
    <property type="entry name" value="FLUTATHIONE S-TRANSFERASE"/>
    <property type="match status" value="1"/>
</dbReference>
<dbReference type="Pfam" id="PF01557">
    <property type="entry name" value="FAA_hydrolase"/>
    <property type="match status" value="1"/>
</dbReference>
<organism evidence="3">
    <name type="scientific">marine metagenome</name>
    <dbReference type="NCBI Taxonomy" id="408172"/>
    <lineage>
        <taxon>unclassified sequences</taxon>
        <taxon>metagenomes</taxon>
        <taxon>ecological metagenomes</taxon>
    </lineage>
</organism>
<name>A0A381N417_9ZZZZ</name>
<dbReference type="AlphaFoldDB" id="A0A381N417"/>
<evidence type="ECO:0000313" key="3">
    <source>
        <dbReference type="EMBL" id="SUZ48398.1"/>
    </source>
</evidence>
<feature type="domain" description="Fumarylacetoacetase-like C-terminal" evidence="2">
    <location>
        <begin position="5"/>
        <end position="98"/>
    </location>
</feature>
<keyword evidence="1" id="KW-0479">Metal-binding</keyword>
<gene>
    <name evidence="3" type="ORF">METZ01_LOCUS1252</name>
</gene>
<proteinExistence type="predicted"/>
<accession>A0A381N417</accession>
<dbReference type="GO" id="GO:0018773">
    <property type="term" value="F:acetylpyruvate hydrolase activity"/>
    <property type="evidence" value="ECO:0007669"/>
    <property type="project" value="TreeGrafter"/>
</dbReference>
<dbReference type="SUPFAM" id="SSF56529">
    <property type="entry name" value="FAH"/>
    <property type="match status" value="1"/>
</dbReference>
<dbReference type="InterPro" id="IPR011234">
    <property type="entry name" value="Fumarylacetoacetase-like_C"/>
</dbReference>
<dbReference type="GO" id="GO:0046872">
    <property type="term" value="F:metal ion binding"/>
    <property type="evidence" value="ECO:0007669"/>
    <property type="project" value="UniProtKB-KW"/>
</dbReference>
<dbReference type="InterPro" id="IPR036663">
    <property type="entry name" value="Fumarylacetoacetase_C_sf"/>
</dbReference>
<reference evidence="3" key="1">
    <citation type="submission" date="2018-05" db="EMBL/GenBank/DDBJ databases">
        <authorList>
            <person name="Lanie J.A."/>
            <person name="Ng W.-L."/>
            <person name="Kazmierczak K.M."/>
            <person name="Andrzejewski T.M."/>
            <person name="Davidsen T.M."/>
            <person name="Wayne K.J."/>
            <person name="Tettelin H."/>
            <person name="Glass J.I."/>
            <person name="Rusch D."/>
            <person name="Podicherti R."/>
            <person name="Tsui H.-C.T."/>
            <person name="Winkler M.E."/>
        </authorList>
    </citation>
    <scope>NUCLEOTIDE SEQUENCE</scope>
</reference>
<evidence type="ECO:0000259" key="2">
    <source>
        <dbReference type="Pfam" id="PF01557"/>
    </source>
</evidence>
<sequence length="99" mass="10955">MPTLDRSAPCSALHLIDDVGHTKQVKITLSVNGEVRQQGELTDMIWSVPEVISSLSRLFELYPVDLIFTGTPVGLRQLNLGDRLEGEVENLAKLKITIL</sequence>
<dbReference type="Gene3D" id="3.90.850.10">
    <property type="entry name" value="Fumarylacetoacetase-like, C-terminal domain"/>
    <property type="match status" value="1"/>
</dbReference>
<evidence type="ECO:0000256" key="1">
    <source>
        <dbReference type="ARBA" id="ARBA00022723"/>
    </source>
</evidence>
<protein>
    <recommendedName>
        <fullName evidence="2">Fumarylacetoacetase-like C-terminal domain-containing protein</fullName>
    </recommendedName>
</protein>